<protein>
    <submittedName>
        <fullName evidence="1">Uncharacterized protein</fullName>
    </submittedName>
</protein>
<sequence length="78" mass="9379">MLHLGRLQSETQILESHRKWPRRNSALQFRKKLWFLHFCLSRANQYPSSPQCKTLSHRLCHVIRPQQYHSGVQVRSLQ</sequence>
<evidence type="ECO:0000313" key="1">
    <source>
        <dbReference type="EMBL" id="GFQ72101.1"/>
    </source>
</evidence>
<gene>
    <name evidence="1" type="ORF">TNCT_232381</name>
</gene>
<reference evidence="1" key="1">
    <citation type="submission" date="2020-07" db="EMBL/GenBank/DDBJ databases">
        <title>Multicomponent nature underlies the extraordinary mechanical properties of spider dragline silk.</title>
        <authorList>
            <person name="Kono N."/>
            <person name="Nakamura H."/>
            <person name="Mori M."/>
            <person name="Yoshida Y."/>
            <person name="Ohtoshi R."/>
            <person name="Malay A.D."/>
            <person name="Moran D.A.P."/>
            <person name="Tomita M."/>
            <person name="Numata K."/>
            <person name="Arakawa K."/>
        </authorList>
    </citation>
    <scope>NUCLEOTIDE SEQUENCE</scope>
</reference>
<accession>A0A8X6F7V1</accession>
<comment type="caution">
    <text evidence="1">The sequence shown here is derived from an EMBL/GenBank/DDBJ whole genome shotgun (WGS) entry which is preliminary data.</text>
</comment>
<name>A0A8X6F7V1_TRICU</name>
<organism evidence="1 2">
    <name type="scientific">Trichonephila clavata</name>
    <name type="common">Joro spider</name>
    <name type="synonym">Nephila clavata</name>
    <dbReference type="NCBI Taxonomy" id="2740835"/>
    <lineage>
        <taxon>Eukaryota</taxon>
        <taxon>Metazoa</taxon>
        <taxon>Ecdysozoa</taxon>
        <taxon>Arthropoda</taxon>
        <taxon>Chelicerata</taxon>
        <taxon>Arachnida</taxon>
        <taxon>Araneae</taxon>
        <taxon>Araneomorphae</taxon>
        <taxon>Entelegynae</taxon>
        <taxon>Araneoidea</taxon>
        <taxon>Nephilidae</taxon>
        <taxon>Trichonephila</taxon>
    </lineage>
</organism>
<dbReference type="EMBL" id="BMAO01021144">
    <property type="protein sequence ID" value="GFQ72101.1"/>
    <property type="molecule type" value="Genomic_DNA"/>
</dbReference>
<dbReference type="AlphaFoldDB" id="A0A8X6F7V1"/>
<evidence type="ECO:0000313" key="2">
    <source>
        <dbReference type="Proteomes" id="UP000887116"/>
    </source>
</evidence>
<dbReference type="Proteomes" id="UP000887116">
    <property type="component" value="Unassembled WGS sequence"/>
</dbReference>
<proteinExistence type="predicted"/>
<keyword evidence="2" id="KW-1185">Reference proteome</keyword>